<dbReference type="Pfam" id="PF14223">
    <property type="entry name" value="Retrotran_gag_2"/>
    <property type="match status" value="1"/>
</dbReference>
<dbReference type="PANTHER" id="PTHR42648:SF18">
    <property type="entry name" value="RETROTRANSPOSON, UNCLASSIFIED-LIKE PROTEIN"/>
    <property type="match status" value="1"/>
</dbReference>
<feature type="region of interest" description="Disordered" evidence="4">
    <location>
        <begin position="598"/>
        <end position="643"/>
    </location>
</feature>
<dbReference type="Pfam" id="PF22936">
    <property type="entry name" value="Pol_BBD"/>
    <property type="match status" value="1"/>
</dbReference>
<dbReference type="Pfam" id="PF07727">
    <property type="entry name" value="RVT_2"/>
    <property type="match status" value="1"/>
</dbReference>
<evidence type="ECO:0000259" key="5">
    <source>
        <dbReference type="Pfam" id="PF07727"/>
    </source>
</evidence>
<dbReference type="InterPro" id="IPR054722">
    <property type="entry name" value="PolX-like_BBD"/>
</dbReference>
<dbReference type="Pfam" id="PF25597">
    <property type="entry name" value="SH3_retrovirus"/>
    <property type="match status" value="1"/>
</dbReference>
<dbReference type="InterPro" id="IPR057670">
    <property type="entry name" value="SH3_retrovirus"/>
</dbReference>
<keyword evidence="3" id="KW-0378">Hydrolase</keyword>
<gene>
    <name evidence="8" type="ORF">Tci_259972</name>
</gene>
<dbReference type="InterPro" id="IPR013103">
    <property type="entry name" value="RVT_2"/>
</dbReference>
<dbReference type="Gene3D" id="3.30.420.10">
    <property type="entry name" value="Ribonuclease H-like superfamily/Ribonuclease H"/>
    <property type="match status" value="1"/>
</dbReference>
<dbReference type="GO" id="GO:0006508">
    <property type="term" value="P:proteolysis"/>
    <property type="evidence" value="ECO:0007669"/>
    <property type="project" value="UniProtKB-KW"/>
</dbReference>
<dbReference type="PANTHER" id="PTHR42648">
    <property type="entry name" value="TRANSPOSASE, PUTATIVE-RELATED"/>
    <property type="match status" value="1"/>
</dbReference>
<sequence>MATMAENVIVAGSETRLSMLEKGMYDSWKTQIILYIRGKENGEMLKDSIDNDLAGEDKLCYDSDIKAVNVLLLELPVDIYTLINQYQTAKEIWDRIKELMECTEMTKQERESMLYDHFDKFTYELEESIHSYYLRYVKLINDINMIPMSMTPMQINTKFVNYLQLEWSRFVIAAKQARDLHSVTFDQLYAFLKHNEKDAKEVPEIFAIPTFLPADDPMESLHKAMIFLILVYCSKFPPTNNQLQTSSNPRTQATIQNCQVTVQKVQGHIAKQCTARKRLKDSKWIKDKMLLAQAQEARVAHRVDAYDSDCDDEATTNAIFMEILSSVGSLNDDTVKLRYDSDMLSAIVEIILWYLDSRCSKHMTGHRDKLINFVSKFIRTVRFGNDHYATIMGYEDLQMGNILISRVYYVKGLCHNLFFIGKFCDSFLEVAFRKYTCFVQNLEGVDLLSGSREEVGITHNTSNARTPQQNSVVERRNRIEVARTMLIFLKSLLFLWAEAVATACYTQNHSLIHTRYNKTLYELLRDRKPEIKYLHVFGALCYPTNDFKDLEKLQPKAYIGIFIGYSPSKMAYRIYNKRFRQIMETTNVQFDELTHMASKQHGSGPDLQDTVGTSSSFSTSIDKDAPSPSTSPNNETTSPPINFMNFETNEEVAVFNSDTFTNPLAPQETSSAESSSRIVDTLNMYTFQQPPINIKRWTKDHMFTTIIGDPSEPSQRITKKQWKNLAELKPCKRRSMNLSSLKYGKVYVSQPEGFVNPDHLNHVFKLKKVLYGLKQAPRAWYDLLSKFLLSHKFVKGVVDPTLFTRKEGNDLILYGLIQCDVVDIPMAGQSKLDEDPNMTLVDPTRYQGMVGSHMYLTASRPDLVFVVCMCARYQAKPTEKHLTAILWIRSQLTDYGFDYNKIPLYSDSQSTIALSCNTPGRNTSMFDTTLLKSKLKMRLLSYTLLRPTFSWRISSLKHSQENASNF</sequence>
<evidence type="ECO:0000259" key="7">
    <source>
        <dbReference type="Pfam" id="PF25597"/>
    </source>
</evidence>
<dbReference type="GO" id="GO:0008233">
    <property type="term" value="F:peptidase activity"/>
    <property type="evidence" value="ECO:0007669"/>
    <property type="project" value="UniProtKB-KW"/>
</dbReference>
<dbReference type="EMBL" id="BKCJ010078369">
    <property type="protein sequence ID" value="GEW87996.1"/>
    <property type="molecule type" value="Genomic_DNA"/>
</dbReference>
<evidence type="ECO:0000256" key="3">
    <source>
        <dbReference type="ARBA" id="ARBA00022801"/>
    </source>
</evidence>
<dbReference type="GO" id="GO:0003676">
    <property type="term" value="F:nucleic acid binding"/>
    <property type="evidence" value="ECO:0007669"/>
    <property type="project" value="InterPro"/>
</dbReference>
<feature type="compositionally biased region" description="Low complexity" evidence="4">
    <location>
        <begin position="626"/>
        <end position="642"/>
    </location>
</feature>
<evidence type="ECO:0000256" key="1">
    <source>
        <dbReference type="ARBA" id="ARBA00022670"/>
    </source>
</evidence>
<feature type="domain" description="Retroviral polymerase SH3-like" evidence="7">
    <location>
        <begin position="540"/>
        <end position="597"/>
    </location>
</feature>
<dbReference type="AlphaFoldDB" id="A0A699GYZ6"/>
<dbReference type="InterPro" id="IPR036397">
    <property type="entry name" value="RNaseH_sf"/>
</dbReference>
<feature type="domain" description="Retrovirus-related Pol polyprotein from transposon TNT 1-94-like beta-barrel" evidence="6">
    <location>
        <begin position="353"/>
        <end position="423"/>
    </location>
</feature>
<evidence type="ECO:0000259" key="6">
    <source>
        <dbReference type="Pfam" id="PF22936"/>
    </source>
</evidence>
<dbReference type="SUPFAM" id="SSF53098">
    <property type="entry name" value="Ribonuclease H-like"/>
    <property type="match status" value="1"/>
</dbReference>
<dbReference type="GO" id="GO:0046872">
    <property type="term" value="F:metal ion binding"/>
    <property type="evidence" value="ECO:0007669"/>
    <property type="project" value="UniProtKB-KW"/>
</dbReference>
<accession>A0A699GYZ6</accession>
<dbReference type="InterPro" id="IPR012337">
    <property type="entry name" value="RNaseH-like_sf"/>
</dbReference>
<comment type="caution">
    <text evidence="8">The sequence shown here is derived from an EMBL/GenBank/DDBJ whole genome shotgun (WGS) entry which is preliminary data.</text>
</comment>
<feature type="compositionally biased region" description="Polar residues" evidence="4">
    <location>
        <begin position="610"/>
        <end position="620"/>
    </location>
</feature>
<keyword evidence="2" id="KW-0479">Metal-binding</keyword>
<organism evidence="8">
    <name type="scientific">Tanacetum cinerariifolium</name>
    <name type="common">Dalmatian daisy</name>
    <name type="synonym">Chrysanthemum cinerariifolium</name>
    <dbReference type="NCBI Taxonomy" id="118510"/>
    <lineage>
        <taxon>Eukaryota</taxon>
        <taxon>Viridiplantae</taxon>
        <taxon>Streptophyta</taxon>
        <taxon>Embryophyta</taxon>
        <taxon>Tracheophyta</taxon>
        <taxon>Spermatophyta</taxon>
        <taxon>Magnoliopsida</taxon>
        <taxon>eudicotyledons</taxon>
        <taxon>Gunneridae</taxon>
        <taxon>Pentapetalae</taxon>
        <taxon>asterids</taxon>
        <taxon>campanulids</taxon>
        <taxon>Asterales</taxon>
        <taxon>Asteraceae</taxon>
        <taxon>Asteroideae</taxon>
        <taxon>Anthemideae</taxon>
        <taxon>Anthemidinae</taxon>
        <taxon>Tanacetum</taxon>
    </lineage>
</organism>
<feature type="domain" description="Reverse transcriptase Ty1/copia-type" evidence="5">
    <location>
        <begin position="745"/>
        <end position="822"/>
    </location>
</feature>
<name>A0A699GYZ6_TANCI</name>
<evidence type="ECO:0000313" key="8">
    <source>
        <dbReference type="EMBL" id="GEW87996.1"/>
    </source>
</evidence>
<evidence type="ECO:0000256" key="4">
    <source>
        <dbReference type="SAM" id="MobiDB-lite"/>
    </source>
</evidence>
<dbReference type="InterPro" id="IPR039537">
    <property type="entry name" value="Retrotran_Ty1/copia-like"/>
</dbReference>
<protein>
    <submittedName>
        <fullName evidence="8">Uncharacterized protein</fullName>
    </submittedName>
</protein>
<evidence type="ECO:0000256" key="2">
    <source>
        <dbReference type="ARBA" id="ARBA00022723"/>
    </source>
</evidence>
<reference evidence="8" key="1">
    <citation type="journal article" date="2019" name="Sci. Rep.">
        <title>Draft genome of Tanacetum cinerariifolium, the natural source of mosquito coil.</title>
        <authorList>
            <person name="Yamashiro T."/>
            <person name="Shiraishi A."/>
            <person name="Satake H."/>
            <person name="Nakayama K."/>
        </authorList>
    </citation>
    <scope>NUCLEOTIDE SEQUENCE</scope>
</reference>
<keyword evidence="1" id="KW-0645">Protease</keyword>
<proteinExistence type="predicted"/>